<keyword evidence="1" id="KW-1133">Transmembrane helix</keyword>
<dbReference type="Proteomes" id="UP000185578">
    <property type="component" value="Unassembled WGS sequence"/>
</dbReference>
<dbReference type="InterPro" id="IPR045584">
    <property type="entry name" value="Pilin-like"/>
</dbReference>
<organism evidence="2 3">
    <name type="scientific">Pseudomonas chlororaphis</name>
    <dbReference type="NCBI Taxonomy" id="587753"/>
    <lineage>
        <taxon>Bacteria</taxon>
        <taxon>Pseudomonadati</taxon>
        <taxon>Pseudomonadota</taxon>
        <taxon>Gammaproteobacteria</taxon>
        <taxon>Pseudomonadales</taxon>
        <taxon>Pseudomonadaceae</taxon>
        <taxon>Pseudomonas</taxon>
    </lineage>
</organism>
<reference evidence="2 3" key="1">
    <citation type="submission" date="2016-12" db="EMBL/GenBank/DDBJ databases">
        <authorList>
            <person name="Song W.-J."/>
            <person name="Kurnit D.M."/>
        </authorList>
    </citation>
    <scope>NUCLEOTIDE SEQUENCE [LARGE SCALE GENOMIC DNA]</scope>
    <source>
        <strain evidence="2 3">PCL1601</strain>
    </source>
</reference>
<dbReference type="OrthoDB" id="5296638at2"/>
<comment type="caution">
    <text evidence="2">The sequence shown here is derived from an EMBL/GenBank/DDBJ whole genome shotgun (WGS) entry which is preliminary data.</text>
</comment>
<dbReference type="PROSITE" id="PS00409">
    <property type="entry name" value="PROKAR_NTER_METHYL"/>
    <property type="match status" value="1"/>
</dbReference>
<accession>A0A1Q8EJT5</accession>
<feature type="transmembrane region" description="Helical" evidence="1">
    <location>
        <begin position="7"/>
        <end position="28"/>
    </location>
</feature>
<evidence type="ECO:0000313" key="2">
    <source>
        <dbReference type="EMBL" id="OLF52050.1"/>
    </source>
</evidence>
<name>A0A1Q8EJT5_9PSED</name>
<dbReference type="InterPro" id="IPR012902">
    <property type="entry name" value="N_methyl_site"/>
</dbReference>
<gene>
    <name evidence="2" type="ORF">BTN82_25320</name>
</gene>
<protein>
    <submittedName>
        <fullName evidence="2">Pilus assembly protein</fullName>
    </submittedName>
</protein>
<keyword evidence="1" id="KW-0812">Transmembrane</keyword>
<dbReference type="InterPro" id="IPR031982">
    <property type="entry name" value="PilE-like"/>
</dbReference>
<dbReference type="Gene3D" id="3.30.700.10">
    <property type="entry name" value="Glycoprotein, Type 4 Pilin"/>
    <property type="match status" value="1"/>
</dbReference>
<dbReference type="SUPFAM" id="SSF54523">
    <property type="entry name" value="Pili subunits"/>
    <property type="match status" value="1"/>
</dbReference>
<evidence type="ECO:0000313" key="3">
    <source>
        <dbReference type="Proteomes" id="UP000185578"/>
    </source>
</evidence>
<dbReference type="EMBL" id="MSCT01000020">
    <property type="protein sequence ID" value="OLF52050.1"/>
    <property type="molecule type" value="Genomic_DNA"/>
</dbReference>
<dbReference type="Pfam" id="PF16732">
    <property type="entry name" value="ComP_DUS"/>
    <property type="match status" value="1"/>
</dbReference>
<dbReference type="PANTHER" id="PTHR30093">
    <property type="entry name" value="GENERAL SECRETION PATHWAY PROTEIN G"/>
    <property type="match status" value="1"/>
</dbReference>
<dbReference type="AlphaFoldDB" id="A0A1Q8EJT5"/>
<proteinExistence type="predicted"/>
<dbReference type="NCBIfam" id="TIGR02532">
    <property type="entry name" value="IV_pilin_GFxxxE"/>
    <property type="match status" value="1"/>
</dbReference>
<dbReference type="PANTHER" id="PTHR30093:SF47">
    <property type="entry name" value="TYPE IV PILUS NON-CORE MINOR PILIN PILE"/>
    <property type="match status" value="1"/>
</dbReference>
<dbReference type="Pfam" id="PF07963">
    <property type="entry name" value="N_methyl"/>
    <property type="match status" value="1"/>
</dbReference>
<sequence length="133" mass="14267">MRRSNQGFTLIEIMIVIAIIGLVVTLSLPSITEYVKKTHRTQIAGLLSEQAQSLERFHSKGGVYSNAPGLSNGNDDYSIAPVLADQSFTLTATPKSESMMAGDKCGEFTLSHTGAMGNNNLADGVTSKECWGR</sequence>
<evidence type="ECO:0000256" key="1">
    <source>
        <dbReference type="SAM" id="Phobius"/>
    </source>
</evidence>
<keyword evidence="1" id="KW-0472">Membrane</keyword>
<dbReference type="RefSeq" id="WP_075121795.1">
    <property type="nucleotide sequence ID" value="NZ_MSCT01000020.1"/>
</dbReference>
<dbReference type="GO" id="GO:0043683">
    <property type="term" value="P:type IV pilus assembly"/>
    <property type="evidence" value="ECO:0007669"/>
    <property type="project" value="InterPro"/>
</dbReference>